<evidence type="ECO:0000313" key="12">
    <source>
        <dbReference type="Proteomes" id="UP000886595"/>
    </source>
</evidence>
<dbReference type="InterPro" id="IPR023395">
    <property type="entry name" value="MCP_dom_sf"/>
</dbReference>
<evidence type="ECO:0000256" key="3">
    <source>
        <dbReference type="ARBA" id="ARBA00022448"/>
    </source>
</evidence>
<sequence length="581" mass="63818">MASAKGPFKKGQPSIKHSCNVGESKRKLSKISDHEHVEYPYASQRHNRSRGGSSKLSQMLSRDALISAVDLMWDRPDSVSTNLISSLKEGNLGDSNREEVTEFKAKAKSQLVRVSEKMCYNQNCMQSFFSCAKQNGFPLEARWMEGVAPTITRFHKGDTEIEKKESCTSGNANRCAEEGHSTPIVSRSPLLESVTESSRSMDANSLFLLYKDRCANNRGVNVISSKCSSTDYPSKLSSCSGDNSHKDSLSVVGNKELLERDRKDQENEVCSSSTETPAYGFAKHRHAFAGALAGVSVSLCLHPLDTVKTMIQSCRLQEKSLCSTGRSIICERGVSGLYRGIASNIASSAPISALYTFTYESVKGALLPVFPKEYCSLAHCVAGGSASVATSFIFTPSERIKQQMQVSSHYRNCWTALVGVIQKGGLLSLYAGWSAVLCRNIPHSIIKFYVYENMKRMVLPSIVPCGQAAQPTTLQTLICGGLAGSAAAFFTTPFDVVKTRLQTQIPGSKTQHPSVYQALQLIRKQEGPRGLYRGLIPRLVMYMSQGAIFFASYEFYKSILSLEDLSARWHKTKDGDNPNPL</sequence>
<dbReference type="AlphaFoldDB" id="A0A8X7VJ07"/>
<comment type="subcellular location">
    <subcellularLocation>
        <location evidence="1">Membrane</location>
        <topology evidence="1">Multi-pass membrane protein</topology>
    </subcellularLocation>
</comment>
<evidence type="ECO:0008006" key="13">
    <source>
        <dbReference type="Google" id="ProtNLM"/>
    </source>
</evidence>
<proteinExistence type="inferred from homology"/>
<protein>
    <recommendedName>
        <fullName evidence="13">Mitochondrial carrier protein</fullName>
    </recommendedName>
</protein>
<dbReference type="Gene3D" id="1.50.40.10">
    <property type="entry name" value="Mitochondrial carrier domain"/>
    <property type="match status" value="2"/>
</dbReference>
<organism evidence="11 12">
    <name type="scientific">Brassica carinata</name>
    <name type="common">Ethiopian mustard</name>
    <name type="synonym">Abyssinian cabbage</name>
    <dbReference type="NCBI Taxonomy" id="52824"/>
    <lineage>
        <taxon>Eukaryota</taxon>
        <taxon>Viridiplantae</taxon>
        <taxon>Streptophyta</taxon>
        <taxon>Embryophyta</taxon>
        <taxon>Tracheophyta</taxon>
        <taxon>Spermatophyta</taxon>
        <taxon>Magnoliopsida</taxon>
        <taxon>eudicotyledons</taxon>
        <taxon>Gunneridae</taxon>
        <taxon>Pentapetalae</taxon>
        <taxon>rosids</taxon>
        <taxon>malvids</taxon>
        <taxon>Brassicales</taxon>
        <taxon>Brassicaceae</taxon>
        <taxon>Brassiceae</taxon>
        <taxon>Brassica</taxon>
    </lineage>
</organism>
<evidence type="ECO:0000256" key="9">
    <source>
        <dbReference type="RuleBase" id="RU000488"/>
    </source>
</evidence>
<evidence type="ECO:0000256" key="6">
    <source>
        <dbReference type="ARBA" id="ARBA00022989"/>
    </source>
</evidence>
<dbReference type="SUPFAM" id="SSF103506">
    <property type="entry name" value="Mitochondrial carrier"/>
    <property type="match status" value="1"/>
</dbReference>
<feature type="repeat" description="Solcar" evidence="8">
    <location>
        <begin position="471"/>
        <end position="559"/>
    </location>
</feature>
<dbReference type="InterPro" id="IPR018108">
    <property type="entry name" value="MCP_transmembrane"/>
</dbReference>
<dbReference type="PROSITE" id="PS50920">
    <property type="entry name" value="SOLCAR"/>
    <property type="match status" value="3"/>
</dbReference>
<feature type="region of interest" description="Disordered" evidence="10">
    <location>
        <begin position="1"/>
        <end position="34"/>
    </location>
</feature>
<keyword evidence="7 8" id="KW-0472">Membrane</keyword>
<keyword evidence="5" id="KW-0677">Repeat</keyword>
<keyword evidence="6" id="KW-1133">Transmembrane helix</keyword>
<comment type="caution">
    <text evidence="11">The sequence shown here is derived from an EMBL/GenBank/DDBJ whole genome shotgun (WGS) entry which is preliminary data.</text>
</comment>
<evidence type="ECO:0000313" key="11">
    <source>
        <dbReference type="EMBL" id="KAG2312269.1"/>
    </source>
</evidence>
<evidence type="ECO:0000256" key="2">
    <source>
        <dbReference type="ARBA" id="ARBA00006375"/>
    </source>
</evidence>
<keyword evidence="3 9" id="KW-0813">Transport</keyword>
<evidence type="ECO:0000256" key="8">
    <source>
        <dbReference type="PROSITE-ProRule" id="PRU00282"/>
    </source>
</evidence>
<feature type="repeat" description="Solcar" evidence="8">
    <location>
        <begin position="281"/>
        <end position="365"/>
    </location>
</feature>
<evidence type="ECO:0000256" key="5">
    <source>
        <dbReference type="ARBA" id="ARBA00022737"/>
    </source>
</evidence>
<dbReference type="FunFam" id="1.50.40.10:FF:000162">
    <property type="entry name" value="Mitochondrial substrate carrier protein-like"/>
    <property type="match status" value="1"/>
</dbReference>
<keyword evidence="12" id="KW-1185">Reference proteome</keyword>
<feature type="compositionally biased region" description="Basic and acidic residues" evidence="10">
    <location>
        <begin position="23"/>
        <end position="34"/>
    </location>
</feature>
<evidence type="ECO:0000256" key="1">
    <source>
        <dbReference type="ARBA" id="ARBA00004141"/>
    </source>
</evidence>
<name>A0A8X7VJ07_BRACI</name>
<feature type="repeat" description="Solcar" evidence="8">
    <location>
        <begin position="374"/>
        <end position="457"/>
    </location>
</feature>
<accession>A0A8X7VJ07</accession>
<evidence type="ECO:0000256" key="4">
    <source>
        <dbReference type="ARBA" id="ARBA00022692"/>
    </source>
</evidence>
<gene>
    <name evidence="11" type="ORF">Bca52824_023826</name>
</gene>
<dbReference type="Proteomes" id="UP000886595">
    <property type="component" value="Unassembled WGS sequence"/>
</dbReference>
<dbReference type="OrthoDB" id="10253709at2759"/>
<comment type="similarity">
    <text evidence="2 9">Belongs to the mitochondrial carrier (TC 2.A.29) family.</text>
</comment>
<reference evidence="11 12" key="1">
    <citation type="submission" date="2020-02" db="EMBL/GenBank/DDBJ databases">
        <authorList>
            <person name="Ma Q."/>
            <person name="Huang Y."/>
            <person name="Song X."/>
            <person name="Pei D."/>
        </authorList>
    </citation>
    <scope>NUCLEOTIDE SEQUENCE [LARGE SCALE GENOMIC DNA]</scope>
    <source>
        <strain evidence="11">Sxm20200214</strain>
        <tissue evidence="11">Leaf</tissue>
    </source>
</reference>
<dbReference type="GO" id="GO:0016020">
    <property type="term" value="C:membrane"/>
    <property type="evidence" value="ECO:0007669"/>
    <property type="project" value="UniProtKB-SubCell"/>
</dbReference>
<keyword evidence="4 8" id="KW-0812">Transmembrane</keyword>
<dbReference type="EMBL" id="JAAMPC010000005">
    <property type="protein sequence ID" value="KAG2312269.1"/>
    <property type="molecule type" value="Genomic_DNA"/>
</dbReference>
<dbReference type="FunFam" id="1.50.40.10:FF:000080">
    <property type="entry name" value="Mitochondrial substrate carrier protein-like"/>
    <property type="match status" value="1"/>
</dbReference>
<evidence type="ECO:0000256" key="10">
    <source>
        <dbReference type="SAM" id="MobiDB-lite"/>
    </source>
</evidence>
<evidence type="ECO:0000256" key="7">
    <source>
        <dbReference type="ARBA" id="ARBA00023136"/>
    </source>
</evidence>
<dbReference type="Pfam" id="PF00153">
    <property type="entry name" value="Mito_carr"/>
    <property type="match status" value="3"/>
</dbReference>
<dbReference type="PANTHER" id="PTHR45667">
    <property type="entry name" value="S-ADENOSYLMETHIONINE MITOCHONDRIAL CARRIER PROTEIN"/>
    <property type="match status" value="1"/>
</dbReference>